<dbReference type="SFLD" id="SFLDF00009">
    <property type="entry name" value="o-succinylbenzoate_synthase"/>
    <property type="match status" value="1"/>
</dbReference>
<dbReference type="GO" id="GO:0046872">
    <property type="term" value="F:metal ion binding"/>
    <property type="evidence" value="ECO:0007669"/>
    <property type="project" value="UniProtKB-KW"/>
</dbReference>
<sequence>MNMRWIKLYRYEMELVHPFRTHAGIVRMREGILVQVVDEHNREGWGEGVAFTTPFYTHETVQSSWDMLTEHFIPVLKQWNIQHPTDIARHLTIFQGNQMAKAAMEAAVWDLYAKQQQKSLSKLIGGTKGEIAAGVVLGLQDDIEKLLPLYKEAGYRRFKLKVQKGKERNRLELASRYVPTDELMFDGNGAYDEQDMDHLLSLDDLGLMMIEQPFRPGDYYLHAQLQKRMKTPICLDESIESYNDADQALRFQSCQVINIKIGRVGGMTEAIRIHHLCASKGVPVWCGGMLETGISRAHNIALASLSNFTIPGDISASNRYWHKDVIVPEVQLIKGMIHVPHRNGIGYDVNKAFLSTITTDVYFHEFK</sequence>
<dbReference type="EC" id="4.2.1.113" evidence="5 6"/>
<accession>A0A0A5G0W5</accession>
<dbReference type="Pfam" id="PF02746">
    <property type="entry name" value="MR_MLE_N"/>
    <property type="match status" value="1"/>
</dbReference>
<dbReference type="UniPathway" id="UPA00079"/>
<keyword evidence="2" id="KW-0479">Metal-binding</keyword>
<dbReference type="NCBIfam" id="TIGR01928">
    <property type="entry name" value="menC_lowGC_arch"/>
    <property type="match status" value="1"/>
</dbReference>
<dbReference type="InterPro" id="IPR036849">
    <property type="entry name" value="Enolase-like_C_sf"/>
</dbReference>
<dbReference type="OrthoDB" id="9774531at2"/>
<protein>
    <recommendedName>
        <fullName evidence="5 6">o-succinylbenzoate synthase</fullName>
        <ecNumber evidence="5 6">4.2.1.113</ecNumber>
    </recommendedName>
</protein>
<dbReference type="SMART" id="SM00922">
    <property type="entry name" value="MR_MLE"/>
    <property type="match status" value="1"/>
</dbReference>
<evidence type="ECO:0000256" key="2">
    <source>
        <dbReference type="ARBA" id="ARBA00022723"/>
    </source>
</evidence>
<keyword evidence="4" id="KW-0456">Lyase</keyword>
<gene>
    <name evidence="8" type="ORF">N784_03915</name>
</gene>
<dbReference type="AlphaFoldDB" id="A0A0A5G0W5"/>
<evidence type="ECO:0000256" key="4">
    <source>
        <dbReference type="ARBA" id="ARBA00023239"/>
    </source>
</evidence>
<name>A0A0A5G0W5_9BACI</name>
<keyword evidence="9" id="KW-1185">Reference proteome</keyword>
<dbReference type="InterPro" id="IPR013341">
    <property type="entry name" value="Mandelate_racemase_N_dom"/>
</dbReference>
<dbReference type="InterPro" id="IPR029065">
    <property type="entry name" value="Enolase_C-like"/>
</dbReference>
<dbReference type="Pfam" id="PF13378">
    <property type="entry name" value="MR_MLE_C"/>
    <property type="match status" value="1"/>
</dbReference>
<dbReference type="InterPro" id="IPR013342">
    <property type="entry name" value="Mandelate_racemase_C"/>
</dbReference>
<keyword evidence="3" id="KW-0460">Magnesium</keyword>
<dbReference type="PANTHER" id="PTHR48073:SF5">
    <property type="entry name" value="O-SUCCINYLBENZOATE SYNTHASE"/>
    <property type="match status" value="1"/>
</dbReference>
<dbReference type="SFLD" id="SFLDS00001">
    <property type="entry name" value="Enolase"/>
    <property type="match status" value="1"/>
</dbReference>
<evidence type="ECO:0000256" key="3">
    <source>
        <dbReference type="ARBA" id="ARBA00022842"/>
    </source>
</evidence>
<dbReference type="SUPFAM" id="SSF54826">
    <property type="entry name" value="Enolase N-terminal domain-like"/>
    <property type="match status" value="1"/>
</dbReference>
<dbReference type="SFLD" id="SFLDG00180">
    <property type="entry name" value="muconate_cycloisomerase"/>
    <property type="match status" value="1"/>
</dbReference>
<evidence type="ECO:0000313" key="9">
    <source>
        <dbReference type="Proteomes" id="UP000030401"/>
    </source>
</evidence>
<proteinExistence type="predicted"/>
<dbReference type="Proteomes" id="UP000030401">
    <property type="component" value="Unassembled WGS sequence"/>
</dbReference>
<feature type="domain" description="Mandelate racemase/muconate lactonizing enzyme C-terminal" evidence="7">
    <location>
        <begin position="140"/>
        <end position="232"/>
    </location>
</feature>
<dbReference type="CDD" id="cd03317">
    <property type="entry name" value="NAAAR"/>
    <property type="match status" value="1"/>
</dbReference>
<comment type="cofactor">
    <cofactor evidence="1">
        <name>a divalent metal cation</name>
        <dbReference type="ChEBI" id="CHEBI:60240"/>
    </cofactor>
</comment>
<dbReference type="GO" id="GO:0016854">
    <property type="term" value="F:racemase and epimerase activity"/>
    <property type="evidence" value="ECO:0007669"/>
    <property type="project" value="UniProtKB-ARBA"/>
</dbReference>
<reference evidence="8 9" key="1">
    <citation type="submission" date="2013-08" db="EMBL/GenBank/DDBJ databases">
        <authorList>
            <person name="Huang J."/>
            <person name="Wang G."/>
        </authorList>
    </citation>
    <scope>NUCLEOTIDE SEQUENCE [LARGE SCALE GENOMIC DNA]</scope>
    <source>
        <strain evidence="8 9">JSM 072002</strain>
    </source>
</reference>
<evidence type="ECO:0000313" key="8">
    <source>
        <dbReference type="EMBL" id="KGX86751.1"/>
    </source>
</evidence>
<dbReference type="SUPFAM" id="SSF51604">
    <property type="entry name" value="Enolase C-terminal domain-like"/>
    <property type="match status" value="1"/>
</dbReference>
<dbReference type="InterPro" id="IPR029017">
    <property type="entry name" value="Enolase-like_N"/>
</dbReference>
<dbReference type="UniPathway" id="UPA01057">
    <property type="reaction ID" value="UER00165"/>
</dbReference>
<dbReference type="InterPro" id="IPR010197">
    <property type="entry name" value="OSBS/NAAAR"/>
</dbReference>
<dbReference type="Gene3D" id="3.20.20.120">
    <property type="entry name" value="Enolase-like C-terminal domain"/>
    <property type="match status" value="1"/>
</dbReference>
<evidence type="ECO:0000256" key="1">
    <source>
        <dbReference type="ARBA" id="ARBA00001968"/>
    </source>
</evidence>
<dbReference type="eggNOG" id="COG4948">
    <property type="taxonomic scope" value="Bacteria"/>
</dbReference>
<dbReference type="GO" id="GO:0043748">
    <property type="term" value="F:O-succinylbenzoate synthase activity"/>
    <property type="evidence" value="ECO:0007669"/>
    <property type="project" value="UniProtKB-EC"/>
</dbReference>
<dbReference type="EMBL" id="AVPG01000011">
    <property type="protein sequence ID" value="KGX86751.1"/>
    <property type="molecule type" value="Genomic_DNA"/>
</dbReference>
<evidence type="ECO:0000256" key="5">
    <source>
        <dbReference type="ARBA" id="ARBA00029491"/>
    </source>
</evidence>
<evidence type="ECO:0000259" key="7">
    <source>
        <dbReference type="SMART" id="SM00922"/>
    </source>
</evidence>
<dbReference type="Gene3D" id="3.30.390.10">
    <property type="entry name" value="Enolase-like, N-terminal domain"/>
    <property type="match status" value="1"/>
</dbReference>
<dbReference type="GO" id="GO:0009234">
    <property type="term" value="P:menaquinone biosynthetic process"/>
    <property type="evidence" value="ECO:0007669"/>
    <property type="project" value="UniProtKB-UniRule"/>
</dbReference>
<dbReference type="STRING" id="1385512.N784_03915"/>
<evidence type="ECO:0000256" key="6">
    <source>
        <dbReference type="NCBIfam" id="TIGR01928"/>
    </source>
</evidence>
<dbReference type="PANTHER" id="PTHR48073">
    <property type="entry name" value="O-SUCCINYLBENZOATE SYNTHASE-RELATED"/>
    <property type="match status" value="1"/>
</dbReference>
<comment type="caution">
    <text evidence="8">The sequence shown here is derived from an EMBL/GenBank/DDBJ whole genome shotgun (WGS) entry which is preliminary data.</text>
</comment>
<organism evidence="8 9">
    <name type="scientific">Pontibacillus litoralis JSM 072002</name>
    <dbReference type="NCBI Taxonomy" id="1385512"/>
    <lineage>
        <taxon>Bacteria</taxon>
        <taxon>Bacillati</taxon>
        <taxon>Bacillota</taxon>
        <taxon>Bacilli</taxon>
        <taxon>Bacillales</taxon>
        <taxon>Bacillaceae</taxon>
        <taxon>Pontibacillus</taxon>
    </lineage>
</organism>